<dbReference type="EMBL" id="CAJVPM010040058">
    <property type="protein sequence ID" value="CAG8702387.1"/>
    <property type="molecule type" value="Genomic_DNA"/>
</dbReference>
<organism evidence="1 2">
    <name type="scientific">Scutellospora calospora</name>
    <dbReference type="NCBI Taxonomy" id="85575"/>
    <lineage>
        <taxon>Eukaryota</taxon>
        <taxon>Fungi</taxon>
        <taxon>Fungi incertae sedis</taxon>
        <taxon>Mucoromycota</taxon>
        <taxon>Glomeromycotina</taxon>
        <taxon>Glomeromycetes</taxon>
        <taxon>Diversisporales</taxon>
        <taxon>Gigasporaceae</taxon>
        <taxon>Scutellospora</taxon>
    </lineage>
</organism>
<sequence length="190" mass="21751">RYGRGGRKRRTIDRLDVFTICRTKRPKNDKFKYDSDEMDDVYSGDDLDSEEIEDGSNMSDYTISTIKFHFLKDEDYHILGVRKMKDKQNSPRQCTRDDGQVGNNMSTQNHSQNNVQANIVSRSSVSASQSRPNLEVRSNSEPRAEGSSSRGNTDTRISIEDSSRPNILPRTPTDQRTVRPNYDPNITPRT</sequence>
<evidence type="ECO:0000313" key="2">
    <source>
        <dbReference type="Proteomes" id="UP000789860"/>
    </source>
</evidence>
<evidence type="ECO:0000313" key="1">
    <source>
        <dbReference type="EMBL" id="CAG8702387.1"/>
    </source>
</evidence>
<comment type="caution">
    <text evidence="1">The sequence shown here is derived from an EMBL/GenBank/DDBJ whole genome shotgun (WGS) entry which is preliminary data.</text>
</comment>
<protein>
    <submittedName>
        <fullName evidence="1">228_t:CDS:1</fullName>
    </submittedName>
</protein>
<gene>
    <name evidence="1" type="ORF">SCALOS_LOCUS10546</name>
</gene>
<keyword evidence="2" id="KW-1185">Reference proteome</keyword>
<accession>A0ACA9PC28</accession>
<name>A0ACA9PC28_9GLOM</name>
<reference evidence="1" key="1">
    <citation type="submission" date="2021-06" db="EMBL/GenBank/DDBJ databases">
        <authorList>
            <person name="Kallberg Y."/>
            <person name="Tangrot J."/>
            <person name="Rosling A."/>
        </authorList>
    </citation>
    <scope>NUCLEOTIDE SEQUENCE</scope>
    <source>
        <strain evidence="1">AU212A</strain>
    </source>
</reference>
<proteinExistence type="predicted"/>
<feature type="non-terminal residue" evidence="1">
    <location>
        <position position="1"/>
    </location>
</feature>
<dbReference type="Proteomes" id="UP000789860">
    <property type="component" value="Unassembled WGS sequence"/>
</dbReference>
<feature type="non-terminal residue" evidence="1">
    <location>
        <position position="190"/>
    </location>
</feature>